<evidence type="ECO:0000313" key="3">
    <source>
        <dbReference type="Proteomes" id="UP000256952"/>
    </source>
</evidence>
<name>A0A375EGV5_9BURK</name>
<dbReference type="AlphaFoldDB" id="A0A375EGV5"/>
<keyword evidence="2" id="KW-0614">Plasmid</keyword>
<feature type="compositionally biased region" description="Low complexity" evidence="1">
    <location>
        <begin position="1"/>
        <end position="34"/>
    </location>
</feature>
<evidence type="ECO:0000313" key="2">
    <source>
        <dbReference type="EMBL" id="SOZ74791.1"/>
    </source>
</evidence>
<organism evidence="2 3">
    <name type="scientific">Cupriavidus taiwanensis</name>
    <dbReference type="NCBI Taxonomy" id="164546"/>
    <lineage>
        <taxon>Bacteria</taxon>
        <taxon>Pseudomonadati</taxon>
        <taxon>Pseudomonadota</taxon>
        <taxon>Betaproteobacteria</taxon>
        <taxon>Burkholderiales</taxon>
        <taxon>Burkholderiaceae</taxon>
        <taxon>Cupriavidus</taxon>
    </lineage>
</organism>
<proteinExistence type="predicted"/>
<protein>
    <submittedName>
        <fullName evidence="2">Uncharacterized protein</fullName>
    </submittedName>
</protein>
<evidence type="ECO:0000256" key="1">
    <source>
        <dbReference type="SAM" id="MobiDB-lite"/>
    </source>
</evidence>
<gene>
    <name evidence="2" type="ORF">CBM2613_P60137</name>
</gene>
<reference evidence="3" key="1">
    <citation type="submission" date="2018-01" db="EMBL/GenBank/DDBJ databases">
        <authorList>
            <person name="Gaut B.S."/>
            <person name="Morton B.R."/>
            <person name="Clegg M.T."/>
            <person name="Duvall M.R."/>
        </authorList>
    </citation>
    <scope>NUCLEOTIDE SEQUENCE [LARGE SCALE GENOMIC DNA]</scope>
    <source>
        <plasmid evidence="3">Plasmid cbm2613_p</plasmid>
    </source>
</reference>
<accession>A0A375EGV5</accession>
<sequence>MPRRSITSRAATSATSIISAPTTASTSSRASLATGAPDLLGGTASPRGMDSTPEGFDPPMAVQDYEMNIGRDNFDFEAWRIRRILPHG</sequence>
<geneLocation type="plasmid" evidence="3">
    <name>cbm2613_p</name>
</geneLocation>
<dbReference type="EMBL" id="LT976981">
    <property type="protein sequence ID" value="SOZ74791.1"/>
    <property type="molecule type" value="Genomic_DNA"/>
</dbReference>
<feature type="region of interest" description="Disordered" evidence="1">
    <location>
        <begin position="1"/>
        <end position="61"/>
    </location>
</feature>
<dbReference type="Proteomes" id="UP000256952">
    <property type="component" value="Plasmid CBM2613_p"/>
</dbReference>